<accession>A0A430LBR7</accession>
<dbReference type="EMBL" id="MIKF01000275">
    <property type="protein sequence ID" value="RTE73183.1"/>
    <property type="molecule type" value="Genomic_DNA"/>
</dbReference>
<organism evidence="2 3">
    <name type="scientific">Fusarium euwallaceae</name>
    <dbReference type="NCBI Taxonomy" id="1147111"/>
    <lineage>
        <taxon>Eukaryota</taxon>
        <taxon>Fungi</taxon>
        <taxon>Dikarya</taxon>
        <taxon>Ascomycota</taxon>
        <taxon>Pezizomycotina</taxon>
        <taxon>Sordariomycetes</taxon>
        <taxon>Hypocreomycetidae</taxon>
        <taxon>Hypocreales</taxon>
        <taxon>Nectriaceae</taxon>
        <taxon>Fusarium</taxon>
        <taxon>Fusarium solani species complex</taxon>
    </lineage>
</organism>
<protein>
    <submittedName>
        <fullName evidence="2">Uncharacterized protein</fullName>
    </submittedName>
</protein>
<comment type="caution">
    <text evidence="2">The sequence shown here is derived from an EMBL/GenBank/DDBJ whole genome shotgun (WGS) entry which is preliminary data.</text>
</comment>
<sequence length="52" mass="5864">ARDPTRNQDWGAGVEFPCNTAATIAADIRRRRRQRTSSKREMECRAGLTDGD</sequence>
<proteinExistence type="predicted"/>
<dbReference type="Proteomes" id="UP000287124">
    <property type="component" value="Unassembled WGS sequence"/>
</dbReference>
<reference evidence="2 3" key="1">
    <citation type="submission" date="2017-06" db="EMBL/GenBank/DDBJ databases">
        <title>Comparative genomic analysis of Ambrosia Fusariam Clade fungi.</title>
        <authorList>
            <person name="Stajich J.E."/>
            <person name="Carrillo J."/>
            <person name="Kijimoto T."/>
            <person name="Eskalen A."/>
            <person name="O'Donnell K."/>
            <person name="Kasson M."/>
        </authorList>
    </citation>
    <scope>NUCLEOTIDE SEQUENCE [LARGE SCALE GENOMIC DNA]</scope>
    <source>
        <strain evidence="2 3">UCR1854</strain>
    </source>
</reference>
<gene>
    <name evidence="2" type="ORF">BHE90_012411</name>
</gene>
<name>A0A430LBR7_9HYPO</name>
<evidence type="ECO:0000313" key="3">
    <source>
        <dbReference type="Proteomes" id="UP000287124"/>
    </source>
</evidence>
<feature type="non-terminal residue" evidence="2">
    <location>
        <position position="1"/>
    </location>
</feature>
<dbReference type="AlphaFoldDB" id="A0A430LBR7"/>
<feature type="region of interest" description="Disordered" evidence="1">
    <location>
        <begin position="27"/>
        <end position="52"/>
    </location>
</feature>
<keyword evidence="3" id="KW-1185">Reference proteome</keyword>
<evidence type="ECO:0000313" key="2">
    <source>
        <dbReference type="EMBL" id="RTE73183.1"/>
    </source>
</evidence>
<evidence type="ECO:0000256" key="1">
    <source>
        <dbReference type="SAM" id="MobiDB-lite"/>
    </source>
</evidence>